<dbReference type="InterPro" id="IPR005500">
    <property type="entry name" value="DUF309"/>
</dbReference>
<dbReference type="Proteomes" id="UP001217485">
    <property type="component" value="Unassembled WGS sequence"/>
</dbReference>
<evidence type="ECO:0000313" key="1">
    <source>
        <dbReference type="EMBL" id="MDC0681345.1"/>
    </source>
</evidence>
<keyword evidence="2" id="KW-1185">Reference proteome</keyword>
<dbReference type="SUPFAM" id="SSF140663">
    <property type="entry name" value="TTHA0068-like"/>
    <property type="match status" value="1"/>
</dbReference>
<accession>A0ABT5C4K9</accession>
<organism evidence="1 2">
    <name type="scientific">Sorangium atrum</name>
    <dbReference type="NCBI Taxonomy" id="2995308"/>
    <lineage>
        <taxon>Bacteria</taxon>
        <taxon>Pseudomonadati</taxon>
        <taxon>Myxococcota</taxon>
        <taxon>Polyangia</taxon>
        <taxon>Polyangiales</taxon>
        <taxon>Polyangiaceae</taxon>
        <taxon>Sorangium</taxon>
    </lineage>
</organism>
<protein>
    <submittedName>
        <fullName evidence="1">DUF309 domain-containing protein</fullName>
    </submittedName>
</protein>
<comment type="caution">
    <text evidence="1">The sequence shown here is derived from an EMBL/GenBank/DDBJ whole genome shotgun (WGS) entry which is preliminary data.</text>
</comment>
<evidence type="ECO:0000313" key="2">
    <source>
        <dbReference type="Proteomes" id="UP001217485"/>
    </source>
</evidence>
<dbReference type="EMBL" id="JAQNDK010000003">
    <property type="protein sequence ID" value="MDC0681345.1"/>
    <property type="molecule type" value="Genomic_DNA"/>
</dbReference>
<reference evidence="1 2" key="1">
    <citation type="submission" date="2023-01" db="EMBL/GenBank/DDBJ databases">
        <title>Minimal conservation of predation-associated metabolite biosynthetic gene clusters underscores biosynthetic potential of Myxococcota including descriptions for ten novel species: Archangium lansinium sp. nov., Myxococcus landrumus sp. nov., Nannocystis bai.</title>
        <authorList>
            <person name="Ahearne A."/>
            <person name="Stevens C."/>
            <person name="Dowd S."/>
        </authorList>
    </citation>
    <scope>NUCLEOTIDE SEQUENCE [LARGE SCALE GENOMIC DNA]</scope>
    <source>
        <strain evidence="1 2">WIWO2</strain>
    </source>
</reference>
<gene>
    <name evidence="1" type="ORF">POL72_26630</name>
</gene>
<sequence length="144" mass="15578">MSSSTDAALEAIVQRGLEAYRAGRFFEAHELWESGWRDEPDPVRKTFLQGLILVAAALHKLTRMQSPPGALRLLDKARARLAGTPDGMGGLAIRLLVDDITRAAVAIEQLVSGERTEIDASLLPRMEIADDVAPPSPSGARPRP</sequence>
<dbReference type="InterPro" id="IPR023203">
    <property type="entry name" value="TTHA0068_sf"/>
</dbReference>
<dbReference type="Gene3D" id="1.10.3450.10">
    <property type="entry name" value="TTHA0068-like"/>
    <property type="match status" value="1"/>
</dbReference>
<dbReference type="Pfam" id="PF03745">
    <property type="entry name" value="DUF309"/>
    <property type="match status" value="1"/>
</dbReference>
<dbReference type="RefSeq" id="WP_272098383.1">
    <property type="nucleotide sequence ID" value="NZ_JAQNDK010000003.1"/>
</dbReference>
<name>A0ABT5C4K9_9BACT</name>
<proteinExistence type="predicted"/>